<keyword evidence="5" id="KW-1185">Reference proteome</keyword>
<keyword evidence="3" id="KW-0732">Signal</keyword>
<feature type="signal peptide" evidence="3">
    <location>
        <begin position="1"/>
        <end position="25"/>
    </location>
</feature>
<feature type="transmembrane region" description="Helical" evidence="2">
    <location>
        <begin position="177"/>
        <end position="196"/>
    </location>
</feature>
<reference evidence="5" key="1">
    <citation type="submission" date="2016-10" db="EMBL/GenBank/DDBJ databases">
        <authorList>
            <person name="Varghese N."/>
            <person name="Submissions S."/>
        </authorList>
    </citation>
    <scope>NUCLEOTIDE SEQUENCE [LARGE SCALE GENOMIC DNA]</scope>
    <source>
        <strain evidence="5">DSM 43163</strain>
    </source>
</reference>
<dbReference type="OrthoDB" id="4175021at2"/>
<organism evidence="4 5">
    <name type="scientific">Thermomonospora echinospora</name>
    <dbReference type="NCBI Taxonomy" id="1992"/>
    <lineage>
        <taxon>Bacteria</taxon>
        <taxon>Bacillati</taxon>
        <taxon>Actinomycetota</taxon>
        <taxon>Actinomycetes</taxon>
        <taxon>Streptosporangiales</taxon>
        <taxon>Thermomonosporaceae</taxon>
        <taxon>Thermomonospora</taxon>
    </lineage>
</organism>
<evidence type="ECO:0000313" key="4">
    <source>
        <dbReference type="EMBL" id="SEG76174.1"/>
    </source>
</evidence>
<dbReference type="AlphaFoldDB" id="A0A1H6CTA2"/>
<name>A0A1H6CTA2_9ACTN</name>
<accession>A0A1H6CTA2</accession>
<dbReference type="EMBL" id="FNVO01000011">
    <property type="protein sequence ID" value="SEG76174.1"/>
    <property type="molecule type" value="Genomic_DNA"/>
</dbReference>
<evidence type="ECO:0000256" key="2">
    <source>
        <dbReference type="SAM" id="Phobius"/>
    </source>
</evidence>
<keyword evidence="2" id="KW-0812">Transmembrane</keyword>
<evidence type="ECO:0008006" key="6">
    <source>
        <dbReference type="Google" id="ProtNLM"/>
    </source>
</evidence>
<dbReference type="Proteomes" id="UP000236723">
    <property type="component" value="Unassembled WGS sequence"/>
</dbReference>
<protein>
    <recommendedName>
        <fullName evidence="6">Neocarzinostatin family protein</fullName>
    </recommendedName>
</protein>
<feature type="compositionally biased region" description="Gly residues" evidence="1">
    <location>
        <begin position="83"/>
        <end position="94"/>
    </location>
</feature>
<feature type="chain" id="PRO_5009295176" description="Neocarzinostatin family protein" evidence="3">
    <location>
        <begin position="26"/>
        <end position="209"/>
    </location>
</feature>
<proteinExistence type="predicted"/>
<sequence length="209" mass="21163">MKTFKPPLLLGVLGLAAWIAPSAYADGVSATGPRGQTLTISKAADVAADGEKITVTGRGFDTGKGVYVAFCRDNGPGKAPSPCGGGADTTGSTGGSHWVSSNPPPYGRNLAVPYGEGGSFEVTITVSAKLSDTVDCTEVKCVVATRADHTRSADRSQDVRVPVSFAEPGGPAGVSPVWWAGGGAVIIAAAGGILLLRRRSRAAEPEPGR</sequence>
<evidence type="ECO:0000256" key="1">
    <source>
        <dbReference type="SAM" id="MobiDB-lite"/>
    </source>
</evidence>
<dbReference type="SUPFAM" id="SSF49319">
    <property type="entry name" value="Actinoxanthin-like"/>
    <property type="match status" value="1"/>
</dbReference>
<dbReference type="Gene3D" id="2.60.40.230">
    <property type="entry name" value="Neocarzinostatin-like"/>
    <property type="match status" value="1"/>
</dbReference>
<gene>
    <name evidence="4" type="ORF">SAMN04489712_111132</name>
</gene>
<feature type="region of interest" description="Disordered" evidence="1">
    <location>
        <begin position="78"/>
        <end position="104"/>
    </location>
</feature>
<evidence type="ECO:0000313" key="5">
    <source>
        <dbReference type="Proteomes" id="UP000236723"/>
    </source>
</evidence>
<evidence type="ECO:0000256" key="3">
    <source>
        <dbReference type="SAM" id="SignalP"/>
    </source>
</evidence>
<keyword evidence="2" id="KW-1133">Transmembrane helix</keyword>
<dbReference type="InterPro" id="IPR027273">
    <property type="entry name" value="Neocarzinostatin-like"/>
</dbReference>
<keyword evidence="2" id="KW-0472">Membrane</keyword>